<dbReference type="RefSeq" id="WP_262064645.1">
    <property type="nucleotide sequence ID" value="NZ_JAMXOD010000001.1"/>
</dbReference>
<dbReference type="Pfam" id="PF01936">
    <property type="entry name" value="NYN"/>
    <property type="match status" value="1"/>
</dbReference>
<reference evidence="2 3" key="1">
    <citation type="journal article" date="2022" name="Genome Biol. Evol.">
        <title>Host diet, physiology and behaviors set the stage for Lachnospiraceae cladogenesis.</title>
        <authorList>
            <person name="Vera-Ponce De Leon A."/>
            <person name="Schneider M."/>
            <person name="Jahnes B.C."/>
            <person name="Sadowski V."/>
            <person name="Camuy-Velez L.A."/>
            <person name="Duan J."/>
            <person name="Sabree Z.L."/>
        </authorList>
    </citation>
    <scope>NUCLEOTIDE SEQUENCE [LARGE SCALE GENOMIC DNA]</scope>
    <source>
        <strain evidence="2 3">PAL113</strain>
    </source>
</reference>
<dbReference type="Pfam" id="PF12872">
    <property type="entry name" value="OST-HTH"/>
    <property type="match status" value="2"/>
</dbReference>
<dbReference type="Gene3D" id="3.30.420.610">
    <property type="entry name" value="LOTUS domain-like"/>
    <property type="match status" value="1"/>
</dbReference>
<feature type="domain" description="HTH OST-type" evidence="1">
    <location>
        <begin position="242"/>
        <end position="313"/>
    </location>
</feature>
<protein>
    <submittedName>
        <fullName evidence="2">NYN domain-containing protein</fullName>
    </submittedName>
</protein>
<dbReference type="EMBL" id="JAMZFW010000001">
    <property type="protein sequence ID" value="MCP1100856.1"/>
    <property type="molecule type" value="Genomic_DNA"/>
</dbReference>
<dbReference type="InterPro" id="IPR041966">
    <property type="entry name" value="LOTUS-like"/>
</dbReference>
<dbReference type="Proteomes" id="UP001523566">
    <property type="component" value="Unassembled WGS sequence"/>
</dbReference>
<proteinExistence type="predicted"/>
<evidence type="ECO:0000313" key="3">
    <source>
        <dbReference type="Proteomes" id="UP001523566"/>
    </source>
</evidence>
<dbReference type="PROSITE" id="PS51644">
    <property type="entry name" value="HTH_OST"/>
    <property type="match status" value="2"/>
</dbReference>
<feature type="domain" description="HTH OST-type" evidence="1">
    <location>
        <begin position="164"/>
        <end position="238"/>
    </location>
</feature>
<dbReference type="CDD" id="cd11297">
    <property type="entry name" value="PIN_LabA-like_N_1"/>
    <property type="match status" value="1"/>
</dbReference>
<accession>A0ABT1E571</accession>
<evidence type="ECO:0000313" key="2">
    <source>
        <dbReference type="EMBL" id="MCP1100856.1"/>
    </source>
</evidence>
<dbReference type="CDD" id="cd10146">
    <property type="entry name" value="LabA_like_C"/>
    <property type="match status" value="1"/>
</dbReference>
<dbReference type="Gene3D" id="3.40.50.1010">
    <property type="entry name" value="5'-nuclease"/>
    <property type="match status" value="1"/>
</dbReference>
<sequence length="315" mass="36248">MEPRFSLLIDAENISPKYIKPILTEMSKYGKVTYKRIYGDWTNTSRAGWKNNILENSITPVQQFRYVEGKNASDAAMIIDAMDMLYTGQVEGFCLVSSDSDFTKLAERLREGGMMVIGIGEAKTPQALRSACDIFTVLETLMGDDEEEAENHNDTRNGDITIIGKKKIESDIIQIISENQNNNKKTGLAEVGNRLVKLYPDFDVRRYGYSLLSKFLETMPKLHLSTKNNNHVFVEIRENEDEKHKVRQFVKNYVKQAPKKGVSLGTLGRDLREEFKGFKVKDYGYTQFYNFVESIDDIEVIRLNEQMFARWKERG</sequence>
<gene>
    <name evidence="2" type="ORF">NK125_00305</name>
</gene>
<organism evidence="2 3">
    <name type="scientific">Aequitasia blattaphilus</name>
    <dbReference type="NCBI Taxonomy" id="2949332"/>
    <lineage>
        <taxon>Bacteria</taxon>
        <taxon>Bacillati</taxon>
        <taxon>Bacillota</taxon>
        <taxon>Clostridia</taxon>
        <taxon>Lachnospirales</taxon>
        <taxon>Lachnospiraceae</taxon>
        <taxon>Aequitasia</taxon>
    </lineage>
</organism>
<dbReference type="InterPro" id="IPR025605">
    <property type="entry name" value="OST-HTH/LOTUS_dom"/>
</dbReference>
<dbReference type="PANTHER" id="PTHR35811:SF1">
    <property type="entry name" value="HTH OST-TYPE DOMAIN-CONTAINING PROTEIN"/>
    <property type="match status" value="1"/>
</dbReference>
<keyword evidence="3" id="KW-1185">Reference proteome</keyword>
<dbReference type="InterPro" id="IPR021139">
    <property type="entry name" value="NYN"/>
</dbReference>
<comment type="caution">
    <text evidence="2">The sequence shown here is derived from an EMBL/GenBank/DDBJ whole genome shotgun (WGS) entry which is preliminary data.</text>
</comment>
<evidence type="ECO:0000259" key="1">
    <source>
        <dbReference type="PROSITE" id="PS51644"/>
    </source>
</evidence>
<name>A0ABT1E571_9FIRM</name>
<dbReference type="PANTHER" id="PTHR35811">
    <property type="entry name" value="SLR1870 PROTEIN"/>
    <property type="match status" value="1"/>
</dbReference>